<comment type="caution">
    <text evidence="2">The sequence shown here is derived from an EMBL/GenBank/DDBJ whole genome shotgun (WGS) entry which is preliminary data.</text>
</comment>
<sequence>MLNLHRSAPNAGILSTTSMSGNIVFGSVSGTSATTSTDVELDILHTDDMHVVSTALTEPNEDEVDRNRELPERKAEASYDDIPALPAADPGLNPPPTPYKGLVYSGFSANAAGLPFKTDHSIYYGNLVLQTVRDNGFPKISKADNVKSFDLDSFTFVCGLQSAESAKGVGYPCKIKLTGWKGTNQVAYKECEFQHSLLDLSIEPSWCTPEFKDVDSVGFESVTILEVAEIALITAIDNVDVDIRCP</sequence>
<keyword evidence="3" id="KW-1185">Reference proteome</keyword>
<gene>
    <name evidence="2" type="ORF">V5O48_018301</name>
</gene>
<protein>
    <submittedName>
        <fullName evidence="2">Uncharacterized protein</fullName>
    </submittedName>
</protein>
<feature type="compositionally biased region" description="Basic and acidic residues" evidence="1">
    <location>
        <begin position="65"/>
        <end position="77"/>
    </location>
</feature>
<reference evidence="2 3" key="1">
    <citation type="submission" date="2024-02" db="EMBL/GenBank/DDBJ databases">
        <title>A draft genome for the cacao thread blight pathogen Marasmius crinis-equi.</title>
        <authorList>
            <person name="Cohen S.P."/>
            <person name="Baruah I.K."/>
            <person name="Amoako-Attah I."/>
            <person name="Bukari Y."/>
            <person name="Meinhardt L.W."/>
            <person name="Bailey B.A."/>
        </authorList>
    </citation>
    <scope>NUCLEOTIDE SEQUENCE [LARGE SCALE GENOMIC DNA]</scope>
    <source>
        <strain evidence="2 3">GH-76</strain>
    </source>
</reference>
<dbReference type="Proteomes" id="UP001465976">
    <property type="component" value="Unassembled WGS sequence"/>
</dbReference>
<accession>A0ABR3ELM0</accession>
<evidence type="ECO:0000313" key="2">
    <source>
        <dbReference type="EMBL" id="KAL0563761.1"/>
    </source>
</evidence>
<evidence type="ECO:0000313" key="3">
    <source>
        <dbReference type="Proteomes" id="UP001465976"/>
    </source>
</evidence>
<organism evidence="2 3">
    <name type="scientific">Marasmius crinis-equi</name>
    <dbReference type="NCBI Taxonomy" id="585013"/>
    <lineage>
        <taxon>Eukaryota</taxon>
        <taxon>Fungi</taxon>
        <taxon>Dikarya</taxon>
        <taxon>Basidiomycota</taxon>
        <taxon>Agaricomycotina</taxon>
        <taxon>Agaricomycetes</taxon>
        <taxon>Agaricomycetidae</taxon>
        <taxon>Agaricales</taxon>
        <taxon>Marasmiineae</taxon>
        <taxon>Marasmiaceae</taxon>
        <taxon>Marasmius</taxon>
    </lineage>
</organism>
<dbReference type="EMBL" id="JBAHYK010003223">
    <property type="protein sequence ID" value="KAL0563761.1"/>
    <property type="molecule type" value="Genomic_DNA"/>
</dbReference>
<proteinExistence type="predicted"/>
<name>A0ABR3ELM0_9AGAR</name>
<feature type="region of interest" description="Disordered" evidence="1">
    <location>
        <begin position="58"/>
        <end position="77"/>
    </location>
</feature>
<evidence type="ECO:0000256" key="1">
    <source>
        <dbReference type="SAM" id="MobiDB-lite"/>
    </source>
</evidence>